<evidence type="ECO:0000256" key="1">
    <source>
        <dbReference type="ARBA" id="ARBA00004370"/>
    </source>
</evidence>
<keyword evidence="8" id="KW-1185">Reference proteome</keyword>
<gene>
    <name evidence="7" type="ORF">PUT78_23040</name>
</gene>
<keyword evidence="6" id="KW-0732">Signal</keyword>
<sequence length="138" mass="14268">MLVSIVLLTAGALVFVSAAVQHLNTVGSKGLAFVFTDRAAPLSRDGFAGRAARTLQNNLESAGMVMPAATILLVTNADSAVVSGAALLYVLARIGFTLSYWSGMNAMRSIFWVLSMATIALLTVNAALSIFAVSVASS</sequence>
<evidence type="ECO:0000256" key="3">
    <source>
        <dbReference type="ARBA" id="ARBA00022989"/>
    </source>
</evidence>
<comment type="caution">
    <text evidence="7">The sequence shown here is derived from an EMBL/GenBank/DDBJ whole genome shotgun (WGS) entry which is preliminary data.</text>
</comment>
<feature type="transmembrane region" description="Helical" evidence="5">
    <location>
        <begin position="111"/>
        <end position="136"/>
    </location>
</feature>
<organism evidence="7 8">
    <name type="scientific">Roseinatronobacter alkalisoli</name>
    <dbReference type="NCBI Taxonomy" id="3028235"/>
    <lineage>
        <taxon>Bacteria</taxon>
        <taxon>Pseudomonadati</taxon>
        <taxon>Pseudomonadota</taxon>
        <taxon>Alphaproteobacteria</taxon>
        <taxon>Rhodobacterales</taxon>
        <taxon>Paracoccaceae</taxon>
        <taxon>Roseinatronobacter</taxon>
    </lineage>
</organism>
<dbReference type="RefSeq" id="WP_274354559.1">
    <property type="nucleotide sequence ID" value="NZ_JAQZSM010000077.1"/>
</dbReference>
<keyword evidence="3 5" id="KW-1133">Transmembrane helix</keyword>
<evidence type="ECO:0000256" key="4">
    <source>
        <dbReference type="ARBA" id="ARBA00023136"/>
    </source>
</evidence>
<evidence type="ECO:0000256" key="6">
    <source>
        <dbReference type="SAM" id="SignalP"/>
    </source>
</evidence>
<dbReference type="Pfam" id="PF01124">
    <property type="entry name" value="MAPEG"/>
    <property type="match status" value="1"/>
</dbReference>
<evidence type="ECO:0000313" key="7">
    <source>
        <dbReference type="EMBL" id="MDD7973906.1"/>
    </source>
</evidence>
<dbReference type="Proteomes" id="UP001431784">
    <property type="component" value="Unassembled WGS sequence"/>
</dbReference>
<dbReference type="Gene3D" id="1.20.120.550">
    <property type="entry name" value="Membrane associated eicosanoid/glutathione metabolism-like domain"/>
    <property type="match status" value="1"/>
</dbReference>
<protein>
    <submittedName>
        <fullName evidence="7">MAPEG family protein</fullName>
    </submittedName>
</protein>
<evidence type="ECO:0000313" key="8">
    <source>
        <dbReference type="Proteomes" id="UP001431784"/>
    </source>
</evidence>
<dbReference type="InterPro" id="IPR001129">
    <property type="entry name" value="Membr-assoc_MAPEG"/>
</dbReference>
<keyword evidence="4 5" id="KW-0472">Membrane</keyword>
<keyword evidence="2 5" id="KW-0812">Transmembrane</keyword>
<name>A0ABT5THQ3_9RHOB</name>
<evidence type="ECO:0000256" key="5">
    <source>
        <dbReference type="SAM" id="Phobius"/>
    </source>
</evidence>
<dbReference type="PANTHER" id="PTHR35371">
    <property type="entry name" value="INNER MEMBRANE PROTEIN"/>
    <property type="match status" value="1"/>
</dbReference>
<proteinExistence type="predicted"/>
<feature type="signal peptide" evidence="6">
    <location>
        <begin position="1"/>
        <end position="18"/>
    </location>
</feature>
<evidence type="ECO:0000256" key="2">
    <source>
        <dbReference type="ARBA" id="ARBA00022692"/>
    </source>
</evidence>
<feature type="transmembrane region" description="Helical" evidence="5">
    <location>
        <begin position="68"/>
        <end position="91"/>
    </location>
</feature>
<feature type="chain" id="PRO_5045407600" evidence="6">
    <location>
        <begin position="19"/>
        <end position="138"/>
    </location>
</feature>
<dbReference type="PANTHER" id="PTHR35371:SF1">
    <property type="entry name" value="BLR7753 PROTEIN"/>
    <property type="match status" value="1"/>
</dbReference>
<comment type="subcellular location">
    <subcellularLocation>
        <location evidence="1">Membrane</location>
    </subcellularLocation>
</comment>
<dbReference type="SUPFAM" id="SSF161084">
    <property type="entry name" value="MAPEG domain-like"/>
    <property type="match status" value="1"/>
</dbReference>
<dbReference type="InterPro" id="IPR023352">
    <property type="entry name" value="MAPEG-like_dom_sf"/>
</dbReference>
<dbReference type="EMBL" id="JAQZSM010000077">
    <property type="protein sequence ID" value="MDD7973906.1"/>
    <property type="molecule type" value="Genomic_DNA"/>
</dbReference>
<accession>A0ABT5THQ3</accession>
<reference evidence="7" key="1">
    <citation type="submission" date="2023-02" db="EMBL/GenBank/DDBJ databases">
        <title>Description of Roseinatronobacter alkalisoli sp. nov., an alkaliphilic bacerium isolated from soda soil.</title>
        <authorList>
            <person name="Wei W."/>
        </authorList>
    </citation>
    <scope>NUCLEOTIDE SEQUENCE</scope>
    <source>
        <strain evidence="7">HJB301</strain>
    </source>
</reference>